<dbReference type="InterPro" id="IPR029063">
    <property type="entry name" value="SAM-dependent_MTases_sf"/>
</dbReference>
<evidence type="ECO:0000313" key="2">
    <source>
        <dbReference type="Proteomes" id="UP000546031"/>
    </source>
</evidence>
<dbReference type="EMBL" id="JABWTA010000001">
    <property type="protein sequence ID" value="NVE93722.1"/>
    <property type="molecule type" value="Genomic_DNA"/>
</dbReference>
<dbReference type="Proteomes" id="UP000546031">
    <property type="component" value="Unassembled WGS sequence"/>
</dbReference>
<dbReference type="GO" id="GO:0032259">
    <property type="term" value="P:methylation"/>
    <property type="evidence" value="ECO:0007669"/>
    <property type="project" value="UniProtKB-KW"/>
</dbReference>
<name>A0A850HGB8_9SPHN</name>
<keyword evidence="1" id="KW-0489">Methyltransferase</keyword>
<comment type="caution">
    <text evidence="1">The sequence shown here is derived from an EMBL/GenBank/DDBJ whole genome shotgun (WGS) entry which is preliminary data.</text>
</comment>
<keyword evidence="2" id="KW-1185">Reference proteome</keyword>
<gene>
    <name evidence="1" type="ORF">HUO12_02305</name>
</gene>
<dbReference type="RefSeq" id="WP_176272071.1">
    <property type="nucleotide sequence ID" value="NZ_JABWTA010000001.1"/>
</dbReference>
<keyword evidence="1" id="KW-0808">Transferase</keyword>
<dbReference type="AlphaFoldDB" id="A0A850HGB8"/>
<dbReference type="SUPFAM" id="SSF53335">
    <property type="entry name" value="S-adenosyl-L-methionine-dependent methyltransferases"/>
    <property type="match status" value="1"/>
</dbReference>
<evidence type="ECO:0000313" key="1">
    <source>
        <dbReference type="EMBL" id="NVE93722.1"/>
    </source>
</evidence>
<dbReference type="GO" id="GO:0008168">
    <property type="term" value="F:methyltransferase activity"/>
    <property type="evidence" value="ECO:0007669"/>
    <property type="project" value="UniProtKB-KW"/>
</dbReference>
<protein>
    <submittedName>
        <fullName evidence="1">Class I SAM-dependent methyltransferase</fullName>
    </submittedName>
</protein>
<organism evidence="1 2">
    <name type="scientific">Altererythrobacter lutimaris</name>
    <dbReference type="NCBI Taxonomy" id="2743979"/>
    <lineage>
        <taxon>Bacteria</taxon>
        <taxon>Pseudomonadati</taxon>
        <taxon>Pseudomonadota</taxon>
        <taxon>Alphaproteobacteria</taxon>
        <taxon>Sphingomonadales</taxon>
        <taxon>Erythrobacteraceae</taxon>
        <taxon>Altererythrobacter</taxon>
    </lineage>
</organism>
<dbReference type="Gene3D" id="3.40.50.150">
    <property type="entry name" value="Vaccinia Virus protein VP39"/>
    <property type="match status" value="1"/>
</dbReference>
<reference evidence="1 2" key="1">
    <citation type="submission" date="2020-06" db="EMBL/GenBank/DDBJ databases">
        <title>Altererythrobacter lutimaris sp. nov., a marine bacterium isolated from a tidal flat.</title>
        <authorList>
            <person name="Kim D."/>
            <person name="Yoo Y."/>
            <person name="Kim J.-J."/>
        </authorList>
    </citation>
    <scope>NUCLEOTIDE SEQUENCE [LARGE SCALE GENOMIC DNA]</scope>
    <source>
        <strain evidence="1 2">JGD-16</strain>
    </source>
</reference>
<accession>A0A850HGB8</accession>
<sequence length="209" mass="23571">MQRRFRRQRAQLIKRHLPQIHGAQVVDIGGSLHFWSAISDIITPSHVKIFNLSEGRATGFATRAEGIDIEVNVYDGRRVPVDDGVAEVVVCNSVIEHVPLGQRANLVSEIKRTSQTYVVQTPSPLFPLELHFMVPFLHWLPRKLGRLVAPWTPFGLLTGANAREYFDETRLLSRKELQAHFPDDQIMVETFFGIPKSYVVVGGRAKGAH</sequence>
<proteinExistence type="predicted"/>